<dbReference type="SUPFAM" id="SSF49599">
    <property type="entry name" value="TRAF domain-like"/>
    <property type="match status" value="1"/>
</dbReference>
<accession>A0AAV0M9B7</accession>
<dbReference type="InterPro" id="IPR002083">
    <property type="entry name" value="MATH/TRAF_dom"/>
</dbReference>
<comment type="similarity">
    <text evidence="3">Belongs to the Tdpoz family.</text>
</comment>
<proteinExistence type="inferred from homology"/>
<comment type="caution">
    <text evidence="7">The sequence shown here is derived from an EMBL/GenBank/DDBJ whole genome shotgun (WGS) entry which is preliminary data.</text>
</comment>
<feature type="domain" description="MATH" evidence="6">
    <location>
        <begin position="23"/>
        <end position="155"/>
    </location>
</feature>
<sequence>MAGLEKDPRRRSCSSRSVTEPVTGSSRFTVKGYSLLKGMGRDKYVYSDIFSAGGYDWQIKFCPDEYHPSDGVPSVLVAIVLASSGGRDVRALFELTLLDQSGEGKLMAYNHLRTSESETMKCKGCYWRRGFYSRKARLESSTCLKDDCLIIRANVGVVTTRLEVEVAKQDSIAVPSSNLGQGLKALLESQLGFDLVFRVGHKTFRAHKSILAARSSFFRAQFFGPVGDPDLNEIIVDDIHPSIFKAMLQFIYTDELPDVHEIMGSPSTYSSMSTEATNVMQHLLVAADWYDLDRLKAFCESKLCEELTAASVATTLALADQHHCSQLKAICLRFAAHPANVAEMTQSEGFKQLKESCLRQLIKTLASGYPGRE</sequence>
<dbReference type="Gene3D" id="1.25.40.420">
    <property type="match status" value="1"/>
</dbReference>
<dbReference type="Gene3D" id="3.30.710.10">
    <property type="entry name" value="Potassium Channel Kv1.1, Chain A"/>
    <property type="match status" value="1"/>
</dbReference>
<dbReference type="InterPro" id="IPR008974">
    <property type="entry name" value="TRAF-like"/>
</dbReference>
<feature type="domain" description="BTB" evidence="5">
    <location>
        <begin position="193"/>
        <end position="256"/>
    </location>
</feature>
<evidence type="ECO:0000256" key="1">
    <source>
        <dbReference type="ARBA" id="ARBA00002668"/>
    </source>
</evidence>
<dbReference type="Pfam" id="PF00651">
    <property type="entry name" value="BTB"/>
    <property type="match status" value="1"/>
</dbReference>
<dbReference type="PANTHER" id="PTHR26379:SF293">
    <property type="entry name" value="BTB_POZ AND MATH DOMAIN-CONTAINING PROTEIN 3"/>
    <property type="match status" value="1"/>
</dbReference>
<dbReference type="CDD" id="cd00121">
    <property type="entry name" value="MATH"/>
    <property type="match status" value="1"/>
</dbReference>
<dbReference type="AlphaFoldDB" id="A0AAV0M9B7"/>
<dbReference type="InterPro" id="IPR045005">
    <property type="entry name" value="BPM1-6"/>
</dbReference>
<reference evidence="7" key="1">
    <citation type="submission" date="2022-08" db="EMBL/GenBank/DDBJ databases">
        <authorList>
            <person name="Gutierrez-Valencia J."/>
        </authorList>
    </citation>
    <scope>NUCLEOTIDE SEQUENCE</scope>
</reference>
<protein>
    <submittedName>
        <fullName evidence="7">Uncharacterized protein</fullName>
    </submittedName>
</protein>
<dbReference type="PANTHER" id="PTHR26379">
    <property type="entry name" value="BTB/POZ AND MATH DOMAIN-CONTAINING PROTEIN 1"/>
    <property type="match status" value="1"/>
</dbReference>
<dbReference type="InterPro" id="IPR011333">
    <property type="entry name" value="SKP1/BTB/POZ_sf"/>
</dbReference>
<evidence type="ECO:0000313" key="7">
    <source>
        <dbReference type="EMBL" id="CAI0443322.1"/>
    </source>
</evidence>
<dbReference type="Gene3D" id="2.60.210.10">
    <property type="entry name" value="Apoptosis, Tumor Necrosis Factor Receptor Associated Protein 2, Chain A"/>
    <property type="match status" value="1"/>
</dbReference>
<dbReference type="Pfam" id="PF24570">
    <property type="entry name" value="BACK_BPM_SPOP"/>
    <property type="match status" value="1"/>
</dbReference>
<feature type="region of interest" description="Disordered" evidence="4">
    <location>
        <begin position="1"/>
        <end position="22"/>
    </location>
</feature>
<dbReference type="PROSITE" id="PS50097">
    <property type="entry name" value="BTB"/>
    <property type="match status" value="1"/>
</dbReference>
<dbReference type="Proteomes" id="UP001154282">
    <property type="component" value="Unassembled WGS sequence"/>
</dbReference>
<dbReference type="FunFam" id="3.30.710.10:FF:000136">
    <property type="entry name" value="BTB-POZ and math domain 1"/>
    <property type="match status" value="1"/>
</dbReference>
<comment type="function">
    <text evidence="1">May act as a substrate-specific adapter of an E3 ubiquitin-protein ligase complex (CUL3-RBX1-BTB) which mediates the ubiquitination and subsequent proteasomal degradation of target proteins.</text>
</comment>
<dbReference type="CDD" id="cd18280">
    <property type="entry name" value="BTB_POZ_BPM_plant"/>
    <property type="match status" value="1"/>
</dbReference>
<comment type="pathway">
    <text evidence="2">Protein modification; protein ubiquitination.</text>
</comment>
<dbReference type="Pfam" id="PF22486">
    <property type="entry name" value="MATH_2"/>
    <property type="match status" value="1"/>
</dbReference>
<evidence type="ECO:0000259" key="6">
    <source>
        <dbReference type="PROSITE" id="PS50144"/>
    </source>
</evidence>
<dbReference type="SUPFAM" id="SSF54695">
    <property type="entry name" value="POZ domain"/>
    <property type="match status" value="1"/>
</dbReference>
<dbReference type="SMART" id="SM00225">
    <property type="entry name" value="BTB"/>
    <property type="match status" value="1"/>
</dbReference>
<gene>
    <name evidence="7" type="ORF">LITE_LOCUS27621</name>
</gene>
<evidence type="ECO:0000259" key="5">
    <source>
        <dbReference type="PROSITE" id="PS50097"/>
    </source>
</evidence>
<organism evidence="7 8">
    <name type="scientific">Linum tenue</name>
    <dbReference type="NCBI Taxonomy" id="586396"/>
    <lineage>
        <taxon>Eukaryota</taxon>
        <taxon>Viridiplantae</taxon>
        <taxon>Streptophyta</taxon>
        <taxon>Embryophyta</taxon>
        <taxon>Tracheophyta</taxon>
        <taxon>Spermatophyta</taxon>
        <taxon>Magnoliopsida</taxon>
        <taxon>eudicotyledons</taxon>
        <taxon>Gunneridae</taxon>
        <taxon>Pentapetalae</taxon>
        <taxon>rosids</taxon>
        <taxon>fabids</taxon>
        <taxon>Malpighiales</taxon>
        <taxon>Linaceae</taxon>
        <taxon>Linum</taxon>
    </lineage>
</organism>
<dbReference type="EMBL" id="CAMGYJ010000007">
    <property type="protein sequence ID" value="CAI0443322.1"/>
    <property type="molecule type" value="Genomic_DNA"/>
</dbReference>
<dbReference type="InterPro" id="IPR000210">
    <property type="entry name" value="BTB/POZ_dom"/>
</dbReference>
<evidence type="ECO:0000256" key="4">
    <source>
        <dbReference type="SAM" id="MobiDB-lite"/>
    </source>
</evidence>
<feature type="compositionally biased region" description="Basic and acidic residues" evidence="4">
    <location>
        <begin position="1"/>
        <end position="10"/>
    </location>
</feature>
<evidence type="ECO:0000256" key="2">
    <source>
        <dbReference type="ARBA" id="ARBA00004906"/>
    </source>
</evidence>
<dbReference type="PROSITE" id="PS50144">
    <property type="entry name" value="MATH"/>
    <property type="match status" value="1"/>
</dbReference>
<dbReference type="InterPro" id="IPR056423">
    <property type="entry name" value="BACK_BPM_SPOP"/>
</dbReference>
<keyword evidence="8" id="KW-1185">Reference proteome</keyword>
<name>A0AAV0M9B7_9ROSI</name>
<evidence type="ECO:0000256" key="3">
    <source>
        <dbReference type="ARBA" id="ARBA00010846"/>
    </source>
</evidence>
<evidence type="ECO:0000313" key="8">
    <source>
        <dbReference type="Proteomes" id="UP001154282"/>
    </source>
</evidence>
<dbReference type="GO" id="GO:0016567">
    <property type="term" value="P:protein ubiquitination"/>
    <property type="evidence" value="ECO:0007669"/>
    <property type="project" value="InterPro"/>
</dbReference>
<dbReference type="GO" id="GO:0071472">
    <property type="term" value="P:cellular response to salt stress"/>
    <property type="evidence" value="ECO:0007669"/>
    <property type="project" value="UniProtKB-ARBA"/>
</dbReference>